<accession>A0A7K1SGX3</accession>
<keyword evidence="4 6" id="KW-1133">Transmembrane helix</keyword>
<feature type="transmembrane region" description="Helical" evidence="6">
    <location>
        <begin position="428"/>
        <end position="446"/>
    </location>
</feature>
<organism evidence="9 10">
    <name type="scientific">Spirosoma arboris</name>
    <dbReference type="NCBI Taxonomy" id="2682092"/>
    <lineage>
        <taxon>Bacteria</taxon>
        <taxon>Pseudomonadati</taxon>
        <taxon>Bacteroidota</taxon>
        <taxon>Cytophagia</taxon>
        <taxon>Cytophagales</taxon>
        <taxon>Cytophagaceae</taxon>
        <taxon>Spirosoma</taxon>
    </lineage>
</organism>
<feature type="domain" description="ABC3 transporter permease C-terminal" evidence="7">
    <location>
        <begin position="678"/>
        <end position="786"/>
    </location>
</feature>
<feature type="transmembrane region" description="Helical" evidence="6">
    <location>
        <begin position="674"/>
        <end position="695"/>
    </location>
</feature>
<feature type="domain" description="ABC3 transporter permease C-terminal" evidence="7">
    <location>
        <begin position="293"/>
        <end position="404"/>
    </location>
</feature>
<dbReference type="AlphaFoldDB" id="A0A7K1SGX3"/>
<dbReference type="EMBL" id="WPIN01000009">
    <property type="protein sequence ID" value="MVM33062.1"/>
    <property type="molecule type" value="Genomic_DNA"/>
</dbReference>
<protein>
    <submittedName>
        <fullName evidence="9">FtsX-like permease family protein</fullName>
    </submittedName>
</protein>
<evidence type="ECO:0000313" key="10">
    <source>
        <dbReference type="Proteomes" id="UP000436006"/>
    </source>
</evidence>
<sequence>MLHTKTLSPMLTNYIKIALRNLWRHQLYSLINIGGLAVGIAVSLLILLYVVHEHSYDRFHPNADRTVRLSARMKRESMDINSMSLALSVTDRIRRQVPQVEVMTRLISGDWQGKDVVQYRNTPLYVKGLYYAEPSFFDLFNFQMKQGDGRKALSRPQTVILTETLAKNLFGQEDPMGKTLMFNQKHPLEVAGVMQDLPSNTIFSFPLLISASTFNTIADEWQRKNGAAGETFMRLSSTEDIKTIASFINKHISLSDDPKEKITAYTVPITQQHLSPDGGSSATAYVSTFFWVGLSVLLLALINYMNLTTARATIRAKEVGMRKALGGSRGALIWQFFTESTLLSALAFGLGISLLIVAKTPFMTFINTTLDDSFLWHPYFIGTVVSVFIISILLAGSYPALLLSGFAPLNVLKGHFTRTDRFGVRRTLVVFQFVLSGGLIFCTLVVQRQLNHMQTKDLGLSTERVMGISMAGPLAKNYASFRNEIRQQSGVQHVAAGGLAIFDGGFNIWSAKTAAIKSPITLLGMSVDNEFIETLQLHWKLPPHGKAAKYTVISQTAAKELGIAKNPIGQSVSLGEQQKEVAGVLDDFFLTSVKNTVNPIILFVGPDTSRNNAEFGGTFYIRFHKQANLLKQVATLEGIFHKYAPEMPFKYYFLDEAFNNLFQVEQRLANVLNLLTNIAILIACLGLFGLAAFTAEQRTKEIGVRKVLGASVASIVTLLSKDFLKLVLIAIVIASPIAWWAMNRWLQDFAYKIDIEWWMFALVGLLAVGITLLTVSFQSIKAALTNPVKSLRSE</sequence>
<feature type="transmembrane region" description="Helical" evidence="6">
    <location>
        <begin position="289"/>
        <end position="310"/>
    </location>
</feature>
<feature type="transmembrane region" description="Helical" evidence="6">
    <location>
        <begin position="723"/>
        <end position="742"/>
    </location>
</feature>
<keyword evidence="3 6" id="KW-0812">Transmembrane</keyword>
<keyword evidence="10" id="KW-1185">Reference proteome</keyword>
<dbReference type="Pfam" id="PF12704">
    <property type="entry name" value="MacB_PCD"/>
    <property type="match status" value="1"/>
</dbReference>
<dbReference type="GO" id="GO:0005886">
    <property type="term" value="C:plasma membrane"/>
    <property type="evidence" value="ECO:0007669"/>
    <property type="project" value="UniProtKB-SubCell"/>
</dbReference>
<evidence type="ECO:0000259" key="8">
    <source>
        <dbReference type="Pfam" id="PF12704"/>
    </source>
</evidence>
<evidence type="ECO:0000313" key="9">
    <source>
        <dbReference type="EMBL" id="MVM33062.1"/>
    </source>
</evidence>
<keyword evidence="5 6" id="KW-0472">Membrane</keyword>
<feature type="transmembrane region" description="Helical" evidence="6">
    <location>
        <begin position="331"/>
        <end position="358"/>
    </location>
</feature>
<reference evidence="9 10" key="1">
    <citation type="submission" date="2019-12" db="EMBL/GenBank/DDBJ databases">
        <title>Spirosoma sp. HMF4905 genome sequencing and assembly.</title>
        <authorList>
            <person name="Kang H."/>
            <person name="Cha I."/>
            <person name="Kim H."/>
            <person name="Joh K."/>
        </authorList>
    </citation>
    <scope>NUCLEOTIDE SEQUENCE [LARGE SCALE GENOMIC DNA]</scope>
    <source>
        <strain evidence="9 10">HMF4905</strain>
    </source>
</reference>
<evidence type="ECO:0000259" key="7">
    <source>
        <dbReference type="Pfam" id="PF02687"/>
    </source>
</evidence>
<feature type="transmembrane region" description="Helical" evidence="6">
    <location>
        <begin position="378"/>
        <end position="407"/>
    </location>
</feature>
<dbReference type="Pfam" id="PF02687">
    <property type="entry name" value="FtsX"/>
    <property type="match status" value="2"/>
</dbReference>
<dbReference type="InterPro" id="IPR050250">
    <property type="entry name" value="Macrolide_Exporter_MacB"/>
</dbReference>
<dbReference type="GO" id="GO:0022857">
    <property type="term" value="F:transmembrane transporter activity"/>
    <property type="evidence" value="ECO:0007669"/>
    <property type="project" value="TreeGrafter"/>
</dbReference>
<evidence type="ECO:0000256" key="4">
    <source>
        <dbReference type="ARBA" id="ARBA00022989"/>
    </source>
</evidence>
<keyword evidence="2" id="KW-1003">Cell membrane</keyword>
<feature type="domain" description="MacB-like periplasmic core" evidence="8">
    <location>
        <begin position="29"/>
        <end position="245"/>
    </location>
</feature>
<comment type="caution">
    <text evidence="9">The sequence shown here is derived from an EMBL/GenBank/DDBJ whole genome shotgun (WGS) entry which is preliminary data.</text>
</comment>
<evidence type="ECO:0000256" key="3">
    <source>
        <dbReference type="ARBA" id="ARBA00022692"/>
    </source>
</evidence>
<evidence type="ECO:0000256" key="2">
    <source>
        <dbReference type="ARBA" id="ARBA00022475"/>
    </source>
</evidence>
<name>A0A7K1SGX3_9BACT</name>
<evidence type="ECO:0000256" key="1">
    <source>
        <dbReference type="ARBA" id="ARBA00004651"/>
    </source>
</evidence>
<dbReference type="InterPro" id="IPR003838">
    <property type="entry name" value="ABC3_permease_C"/>
</dbReference>
<evidence type="ECO:0000256" key="5">
    <source>
        <dbReference type="ARBA" id="ARBA00023136"/>
    </source>
</evidence>
<dbReference type="PANTHER" id="PTHR30572">
    <property type="entry name" value="MEMBRANE COMPONENT OF TRANSPORTER-RELATED"/>
    <property type="match status" value="1"/>
</dbReference>
<dbReference type="PANTHER" id="PTHR30572:SF18">
    <property type="entry name" value="ABC-TYPE MACROLIDE FAMILY EXPORT SYSTEM PERMEASE COMPONENT 2"/>
    <property type="match status" value="1"/>
</dbReference>
<proteinExistence type="predicted"/>
<feature type="transmembrane region" description="Helical" evidence="6">
    <location>
        <begin position="27"/>
        <end position="51"/>
    </location>
</feature>
<dbReference type="Proteomes" id="UP000436006">
    <property type="component" value="Unassembled WGS sequence"/>
</dbReference>
<comment type="subcellular location">
    <subcellularLocation>
        <location evidence="1">Cell membrane</location>
        <topology evidence="1">Multi-pass membrane protein</topology>
    </subcellularLocation>
</comment>
<feature type="transmembrane region" description="Helical" evidence="6">
    <location>
        <begin position="757"/>
        <end position="777"/>
    </location>
</feature>
<dbReference type="InterPro" id="IPR025857">
    <property type="entry name" value="MacB_PCD"/>
</dbReference>
<gene>
    <name evidence="9" type="ORF">GO755_23680</name>
</gene>
<evidence type="ECO:0000256" key="6">
    <source>
        <dbReference type="SAM" id="Phobius"/>
    </source>
</evidence>